<dbReference type="Pfam" id="PF01490">
    <property type="entry name" value="Aa_trans"/>
    <property type="match status" value="1"/>
</dbReference>
<keyword evidence="4" id="KW-0029">Amino-acid transport</keyword>
<sequence length="111" mass="12140">MAVPILALIGKKGWILLSTSFHISHKGTPNPRGCGGEAEKQWVGLKGSSVRWEVRNISEACYFGIVVVMASFMPGFGEFASLFGSALCAPISFVFPATYHLKYLVRRYEPG</sequence>
<evidence type="ECO:0000256" key="5">
    <source>
        <dbReference type="ARBA" id="ARBA00022989"/>
    </source>
</evidence>
<feature type="transmembrane region" description="Helical" evidence="7">
    <location>
        <begin position="82"/>
        <end position="101"/>
    </location>
</feature>
<evidence type="ECO:0000313" key="10">
    <source>
        <dbReference type="Proteomes" id="UP000657918"/>
    </source>
</evidence>
<dbReference type="GO" id="GO:0016020">
    <property type="term" value="C:membrane"/>
    <property type="evidence" value="ECO:0007669"/>
    <property type="project" value="UniProtKB-SubCell"/>
</dbReference>
<comment type="subcellular location">
    <subcellularLocation>
        <location evidence="1">Membrane</location>
    </subcellularLocation>
</comment>
<reference evidence="9 10" key="1">
    <citation type="submission" date="2020-10" db="EMBL/GenBank/DDBJ databases">
        <title>Plant Genome Project.</title>
        <authorList>
            <person name="Zhang R.-G."/>
        </authorList>
    </citation>
    <scope>NUCLEOTIDE SEQUENCE [LARGE SCALE GENOMIC DNA]</scope>
    <source>
        <strain evidence="9">FAFU-HL-1</strain>
        <tissue evidence="9">Leaf</tissue>
    </source>
</reference>
<keyword evidence="3 7" id="KW-0812">Transmembrane</keyword>
<evidence type="ECO:0000256" key="6">
    <source>
        <dbReference type="ARBA" id="ARBA00023136"/>
    </source>
</evidence>
<protein>
    <recommendedName>
        <fullName evidence="8">Amino acid transporter transmembrane domain-containing protein</fullName>
    </recommendedName>
</protein>
<evidence type="ECO:0000259" key="8">
    <source>
        <dbReference type="Pfam" id="PF01490"/>
    </source>
</evidence>
<keyword evidence="5 7" id="KW-1133">Transmembrane helix</keyword>
<dbReference type="EMBL" id="JADGMS010000006">
    <property type="protein sequence ID" value="KAF9680761.1"/>
    <property type="molecule type" value="Genomic_DNA"/>
</dbReference>
<organism evidence="9 10">
    <name type="scientific">Salix dunnii</name>
    <dbReference type="NCBI Taxonomy" id="1413687"/>
    <lineage>
        <taxon>Eukaryota</taxon>
        <taxon>Viridiplantae</taxon>
        <taxon>Streptophyta</taxon>
        <taxon>Embryophyta</taxon>
        <taxon>Tracheophyta</taxon>
        <taxon>Spermatophyta</taxon>
        <taxon>Magnoliopsida</taxon>
        <taxon>eudicotyledons</taxon>
        <taxon>Gunneridae</taxon>
        <taxon>Pentapetalae</taxon>
        <taxon>rosids</taxon>
        <taxon>fabids</taxon>
        <taxon>Malpighiales</taxon>
        <taxon>Salicaceae</taxon>
        <taxon>Saliceae</taxon>
        <taxon>Salix</taxon>
    </lineage>
</organism>
<proteinExistence type="predicted"/>
<dbReference type="GO" id="GO:0006865">
    <property type="term" value="P:amino acid transport"/>
    <property type="evidence" value="ECO:0007669"/>
    <property type="project" value="UniProtKB-KW"/>
</dbReference>
<keyword evidence="2" id="KW-0813">Transport</keyword>
<dbReference type="InterPro" id="IPR013057">
    <property type="entry name" value="AA_transpt_TM"/>
</dbReference>
<keyword evidence="6 7" id="KW-0472">Membrane</keyword>
<dbReference type="OrthoDB" id="1684102at2759"/>
<feature type="domain" description="Amino acid transporter transmembrane" evidence="8">
    <location>
        <begin position="47"/>
        <end position="103"/>
    </location>
</feature>
<accession>A0A835K7F9</accession>
<keyword evidence="10" id="KW-1185">Reference proteome</keyword>
<name>A0A835K7F9_9ROSI</name>
<evidence type="ECO:0000256" key="1">
    <source>
        <dbReference type="ARBA" id="ARBA00004370"/>
    </source>
</evidence>
<dbReference type="AlphaFoldDB" id="A0A835K7F9"/>
<evidence type="ECO:0000256" key="3">
    <source>
        <dbReference type="ARBA" id="ARBA00022692"/>
    </source>
</evidence>
<evidence type="ECO:0000313" key="9">
    <source>
        <dbReference type="EMBL" id="KAF9680761.1"/>
    </source>
</evidence>
<evidence type="ECO:0000256" key="7">
    <source>
        <dbReference type="SAM" id="Phobius"/>
    </source>
</evidence>
<evidence type="ECO:0000256" key="2">
    <source>
        <dbReference type="ARBA" id="ARBA00022448"/>
    </source>
</evidence>
<dbReference type="Proteomes" id="UP000657918">
    <property type="component" value="Unassembled WGS sequence"/>
</dbReference>
<evidence type="ECO:0000256" key="4">
    <source>
        <dbReference type="ARBA" id="ARBA00022970"/>
    </source>
</evidence>
<comment type="caution">
    <text evidence="9">The sequence shown here is derived from an EMBL/GenBank/DDBJ whole genome shotgun (WGS) entry which is preliminary data.</text>
</comment>
<gene>
    <name evidence="9" type="ORF">SADUNF_Sadunf06G0155200</name>
</gene>